<dbReference type="Proteomes" id="UP001186944">
    <property type="component" value="Unassembled WGS sequence"/>
</dbReference>
<dbReference type="PANTHER" id="PTHR11475:SF134">
    <property type="entry name" value="LD42267P"/>
    <property type="match status" value="1"/>
</dbReference>
<proteinExistence type="predicted"/>
<feature type="chain" id="PRO_5041726744" description="Peroxidase" evidence="6">
    <location>
        <begin position="23"/>
        <end position="774"/>
    </location>
</feature>
<reference evidence="7" key="1">
    <citation type="submission" date="2019-08" db="EMBL/GenBank/DDBJ databases">
        <title>The improved chromosome-level genome for the pearl oyster Pinctada fucata martensii using PacBio sequencing and Hi-C.</title>
        <authorList>
            <person name="Zheng Z."/>
        </authorList>
    </citation>
    <scope>NUCLEOTIDE SEQUENCE</scope>
    <source>
        <strain evidence="7">ZZ-2019</strain>
        <tissue evidence="7">Adductor muscle</tissue>
    </source>
</reference>
<name>A0AA88Y4W7_PINIB</name>
<dbReference type="SUPFAM" id="SSF48113">
    <property type="entry name" value="Heme-dependent peroxidases"/>
    <property type="match status" value="1"/>
</dbReference>
<dbReference type="InterPro" id="IPR037120">
    <property type="entry name" value="Haem_peroxidase_sf_animal"/>
</dbReference>
<protein>
    <recommendedName>
        <fullName evidence="9">Peroxidase</fullName>
    </recommendedName>
</protein>
<dbReference type="CDD" id="cd09823">
    <property type="entry name" value="peroxinectin_like"/>
    <property type="match status" value="1"/>
</dbReference>
<evidence type="ECO:0000313" key="7">
    <source>
        <dbReference type="EMBL" id="KAK3094346.1"/>
    </source>
</evidence>
<dbReference type="PANTHER" id="PTHR11475">
    <property type="entry name" value="OXIDASE/PEROXIDASE"/>
    <property type="match status" value="1"/>
</dbReference>
<keyword evidence="4" id="KW-0408">Iron</keyword>
<evidence type="ECO:0008006" key="9">
    <source>
        <dbReference type="Google" id="ProtNLM"/>
    </source>
</evidence>
<evidence type="ECO:0000313" key="8">
    <source>
        <dbReference type="Proteomes" id="UP001186944"/>
    </source>
</evidence>
<dbReference type="AlphaFoldDB" id="A0AA88Y4W7"/>
<keyword evidence="3 6" id="KW-0732">Signal</keyword>
<dbReference type="PRINTS" id="PR00457">
    <property type="entry name" value="ANPEROXIDASE"/>
</dbReference>
<comment type="caution">
    <text evidence="7">The sequence shown here is derived from an EMBL/GenBank/DDBJ whole genome shotgun (WGS) entry which is preliminary data.</text>
</comment>
<feature type="binding site" description="axial binding residue" evidence="4">
    <location>
        <position position="470"/>
    </location>
    <ligand>
        <name>heme b</name>
        <dbReference type="ChEBI" id="CHEBI:60344"/>
    </ligand>
    <ligandPart>
        <name>Fe</name>
        <dbReference type="ChEBI" id="CHEBI:18248"/>
    </ligandPart>
</feature>
<evidence type="ECO:0000256" key="5">
    <source>
        <dbReference type="SAM" id="MobiDB-lite"/>
    </source>
</evidence>
<keyword evidence="2" id="KW-0964">Secreted</keyword>
<dbReference type="InterPro" id="IPR019791">
    <property type="entry name" value="Haem_peroxidase_animal"/>
</dbReference>
<organism evidence="7 8">
    <name type="scientific">Pinctada imbricata</name>
    <name type="common">Atlantic pearl-oyster</name>
    <name type="synonym">Pinctada martensii</name>
    <dbReference type="NCBI Taxonomy" id="66713"/>
    <lineage>
        <taxon>Eukaryota</taxon>
        <taxon>Metazoa</taxon>
        <taxon>Spiralia</taxon>
        <taxon>Lophotrochozoa</taxon>
        <taxon>Mollusca</taxon>
        <taxon>Bivalvia</taxon>
        <taxon>Autobranchia</taxon>
        <taxon>Pteriomorphia</taxon>
        <taxon>Pterioida</taxon>
        <taxon>Pterioidea</taxon>
        <taxon>Pteriidae</taxon>
        <taxon>Pinctada</taxon>
    </lineage>
</organism>
<dbReference type="GO" id="GO:0020037">
    <property type="term" value="F:heme binding"/>
    <property type="evidence" value="ECO:0007669"/>
    <property type="project" value="InterPro"/>
</dbReference>
<evidence type="ECO:0000256" key="6">
    <source>
        <dbReference type="SAM" id="SignalP"/>
    </source>
</evidence>
<evidence type="ECO:0000256" key="1">
    <source>
        <dbReference type="ARBA" id="ARBA00004613"/>
    </source>
</evidence>
<keyword evidence="4" id="KW-0349">Heme</keyword>
<dbReference type="Pfam" id="PF03098">
    <property type="entry name" value="An_peroxidase"/>
    <property type="match status" value="1"/>
</dbReference>
<evidence type="ECO:0000256" key="2">
    <source>
        <dbReference type="ARBA" id="ARBA00022525"/>
    </source>
</evidence>
<accession>A0AA88Y4W7</accession>
<dbReference type="GO" id="GO:0005576">
    <property type="term" value="C:extracellular region"/>
    <property type="evidence" value="ECO:0007669"/>
    <property type="project" value="UniProtKB-SubCell"/>
</dbReference>
<dbReference type="GO" id="GO:0006979">
    <property type="term" value="P:response to oxidative stress"/>
    <property type="evidence" value="ECO:0007669"/>
    <property type="project" value="InterPro"/>
</dbReference>
<evidence type="ECO:0000256" key="3">
    <source>
        <dbReference type="ARBA" id="ARBA00022729"/>
    </source>
</evidence>
<sequence>MMPSMIFLFAASLLCIDGATESRSKRAVPFVNKVPIADLIKHSIDVAASELKQKKILEESFYKKGTDVILNHGNHMWHHSQFMAVQDPTKFEQLNHKAYIVLRAIKEFEKTSGMLLSDLKKKPGLINIWRQLIAPHCQCPKPTCNPTDRYRTSDGTCNNLHRPKWGASNTPQARFLAAAYYDGLNKPRAFSETGHALPSAREVSNCIHNSEKSTFISNHLTIMFMTWGQFVDHDFSGTPITKGFNNSDIRCCHLDEGSKDLRGSCFPIPIPKDDPHFRYSCMNFIRSAAAPNEDCEPEWRNPINQHTSYIDASNVYGATKETAHDLRAYHGGFLKMFERGMLPKSEKVKCMKEMKNDYCFAAGDDRSMVVPSLSYVHTLFVREHNRLASKLALLNPHWDDERIYQESRKIVSALMQQITYVEYLPLVLGKECLEKNQIMIKSPDFDTVYDPTEDASTANVFSTAAFRFGHSQIPNHQAIAGKDGIIRGVLPIEKTFNRPSFMLQNNGLGYDGVGNWVVNDVQAKDDRFLDDGVRNKLFLDDKGRSFDLSALNIQRGRDHGLPSYNSWRLICGLPTAKHFGIGPGGLVDIDAEAAVKFRKLYRHTDDIDLFPAAMSERKIPGSLVGPTFACILAKQFRKYRLGDRFWYENNFNEIGFTKDQLIQIKKMRLSSVMCANTRIRSIQFGAFQVPSMHNPRMPCELLPQIDLRYWQDGGHSGKVIPGLYDTRNLSRVPLNPVQFWTASTYKDFMKDRMGSPTRLGRKRNEKFVSSTNET</sequence>
<evidence type="ECO:0000256" key="4">
    <source>
        <dbReference type="PIRSR" id="PIRSR619791-2"/>
    </source>
</evidence>
<dbReference type="FunFam" id="1.10.640.10:FF:000003">
    <property type="entry name" value="chorion peroxidase"/>
    <property type="match status" value="1"/>
</dbReference>
<gene>
    <name evidence="7" type="ORF">FSP39_000628</name>
</gene>
<keyword evidence="4" id="KW-0479">Metal-binding</keyword>
<dbReference type="GO" id="GO:0004601">
    <property type="term" value="F:peroxidase activity"/>
    <property type="evidence" value="ECO:0007669"/>
    <property type="project" value="InterPro"/>
</dbReference>
<dbReference type="Gene3D" id="1.10.640.10">
    <property type="entry name" value="Haem peroxidase domain superfamily, animal type"/>
    <property type="match status" value="1"/>
</dbReference>
<feature type="signal peptide" evidence="6">
    <location>
        <begin position="1"/>
        <end position="22"/>
    </location>
</feature>
<dbReference type="EMBL" id="VSWD01000008">
    <property type="protein sequence ID" value="KAK3094346.1"/>
    <property type="molecule type" value="Genomic_DNA"/>
</dbReference>
<dbReference type="GO" id="GO:0046872">
    <property type="term" value="F:metal ion binding"/>
    <property type="evidence" value="ECO:0007669"/>
    <property type="project" value="UniProtKB-KW"/>
</dbReference>
<dbReference type="PROSITE" id="PS50292">
    <property type="entry name" value="PEROXIDASE_3"/>
    <property type="match status" value="1"/>
</dbReference>
<dbReference type="InterPro" id="IPR010255">
    <property type="entry name" value="Haem_peroxidase_sf"/>
</dbReference>
<feature type="region of interest" description="Disordered" evidence="5">
    <location>
        <begin position="753"/>
        <end position="774"/>
    </location>
</feature>
<comment type="subcellular location">
    <subcellularLocation>
        <location evidence="1">Secreted</location>
    </subcellularLocation>
</comment>
<keyword evidence="8" id="KW-1185">Reference proteome</keyword>